<keyword evidence="20" id="KW-1185">Reference proteome</keyword>
<evidence type="ECO:0000256" key="8">
    <source>
        <dbReference type="ARBA" id="ARBA00022793"/>
    </source>
</evidence>
<feature type="domain" description="N-(5'phosphoribosyl) anthranilate isomerase (PRAI)" evidence="17">
    <location>
        <begin position="254"/>
        <end position="449"/>
    </location>
</feature>
<dbReference type="InterPro" id="IPR011060">
    <property type="entry name" value="RibuloseP-bd_barrel"/>
</dbReference>
<evidence type="ECO:0000256" key="5">
    <source>
        <dbReference type="ARBA" id="ARBA00007902"/>
    </source>
</evidence>
<dbReference type="STRING" id="437022.CC99x_01627"/>
<evidence type="ECO:0000256" key="3">
    <source>
        <dbReference type="ARBA" id="ARBA00004664"/>
    </source>
</evidence>
<protein>
    <recommendedName>
        <fullName evidence="15">N-(5'-phosphoribosyl)anthranilate isomerase</fullName>
        <shortName evidence="15">PRAI</shortName>
        <ecNumber evidence="15">5.3.1.24</ecNumber>
    </recommendedName>
</protein>
<comment type="catalytic activity">
    <reaction evidence="1 15">
        <text>N-(5-phospho-beta-D-ribosyl)anthranilate = 1-(2-carboxyphenylamino)-1-deoxy-D-ribulose 5-phosphate</text>
        <dbReference type="Rhea" id="RHEA:21540"/>
        <dbReference type="ChEBI" id="CHEBI:18277"/>
        <dbReference type="ChEBI" id="CHEBI:58613"/>
        <dbReference type="EC" id="5.3.1.24"/>
    </reaction>
</comment>
<proteinExistence type="inferred from homology"/>
<keyword evidence="11 15" id="KW-0413">Isomerase</keyword>
<dbReference type="GO" id="GO:0000162">
    <property type="term" value="P:L-tryptophan biosynthetic process"/>
    <property type="evidence" value="ECO:0007669"/>
    <property type="project" value="UniProtKB-UniRule"/>
</dbReference>
<evidence type="ECO:0000256" key="4">
    <source>
        <dbReference type="ARBA" id="ARBA00004696"/>
    </source>
</evidence>
<reference evidence="18" key="1">
    <citation type="submission" date="2015-09" db="EMBL/GenBank/DDBJ databases">
        <title>Draft Genome Sequences of Two Novel Amoeba-resistant Intranuclear Bacteria, Candidatus Berkiella cookevillensis and Candidatus Berkiella aquae.</title>
        <authorList>
            <person name="Mehari Y.T."/>
            <person name="Arivett B.A."/>
            <person name="Farone A.L."/>
            <person name="Gunderson J.H."/>
            <person name="Farone M.B."/>
        </authorList>
    </citation>
    <scope>NUCLEOTIDE SEQUENCE [LARGE SCALE GENOMIC DNA]</scope>
    <source>
        <strain evidence="18">CC99</strain>
    </source>
</reference>
<reference evidence="19" key="3">
    <citation type="submission" date="2021-06" db="EMBL/GenBank/DDBJ databases">
        <title>Genomic Description and Analysis of Intracellular Bacteria, Candidatus Berkiella cookevillensis and Candidatus Berkiella aquae.</title>
        <authorList>
            <person name="Kidane D.T."/>
            <person name="Mehari Y.T."/>
            <person name="Rice F.C."/>
            <person name="Arivett B.A."/>
            <person name="Farone A.L."/>
            <person name="Berk S.G."/>
            <person name="Farone M.B."/>
        </authorList>
    </citation>
    <scope>NUCLEOTIDE SEQUENCE</scope>
    <source>
        <strain evidence="19">CC99</strain>
    </source>
</reference>
<keyword evidence="12 19" id="KW-0456">Lyase</keyword>
<dbReference type="GO" id="GO:0004640">
    <property type="term" value="F:phosphoribosylanthranilate isomerase activity"/>
    <property type="evidence" value="ECO:0007669"/>
    <property type="project" value="UniProtKB-UniRule"/>
</dbReference>
<dbReference type="InterPro" id="IPR001468">
    <property type="entry name" value="Indole-3-GlycerolPSynthase_CS"/>
</dbReference>
<evidence type="ECO:0000256" key="1">
    <source>
        <dbReference type="ARBA" id="ARBA00001164"/>
    </source>
</evidence>
<evidence type="ECO:0000256" key="6">
    <source>
        <dbReference type="ARBA" id="ARBA00009847"/>
    </source>
</evidence>
<dbReference type="NCBIfam" id="NF006945">
    <property type="entry name" value="PRK09427.1"/>
    <property type="match status" value="1"/>
</dbReference>
<dbReference type="GO" id="GO:0004425">
    <property type="term" value="F:indole-3-glycerol-phosphate synthase activity"/>
    <property type="evidence" value="ECO:0007669"/>
    <property type="project" value="UniProtKB-EC"/>
</dbReference>
<dbReference type="UniPathway" id="UPA00035">
    <property type="reaction ID" value="UER00042"/>
</dbReference>
<evidence type="ECO:0000256" key="9">
    <source>
        <dbReference type="ARBA" id="ARBA00022822"/>
    </source>
</evidence>
<dbReference type="PROSITE" id="PS00614">
    <property type="entry name" value="IGPS"/>
    <property type="match status" value="1"/>
</dbReference>
<accession>A0A0Q9YCT9</accession>
<dbReference type="Gene3D" id="3.20.20.70">
    <property type="entry name" value="Aldolase class I"/>
    <property type="match status" value="2"/>
</dbReference>
<evidence type="ECO:0000256" key="7">
    <source>
        <dbReference type="ARBA" id="ARBA00022605"/>
    </source>
</evidence>
<dbReference type="Pfam" id="PF00697">
    <property type="entry name" value="PRAI"/>
    <property type="match status" value="1"/>
</dbReference>
<comment type="similarity">
    <text evidence="6">In the C-terminal section; belongs to the TrpF family.</text>
</comment>
<dbReference type="InterPro" id="IPR045186">
    <property type="entry name" value="Indole-3-glycerol_P_synth"/>
</dbReference>
<dbReference type="PANTHER" id="PTHR22854">
    <property type="entry name" value="TRYPTOPHAN BIOSYNTHESIS PROTEIN"/>
    <property type="match status" value="1"/>
</dbReference>
<dbReference type="InterPro" id="IPR013798">
    <property type="entry name" value="Indole-3-glycerol_P_synth_dom"/>
</dbReference>
<comment type="similarity">
    <text evidence="15">Belongs to the TrpF family.</text>
</comment>
<comment type="similarity">
    <text evidence="5">In the N-terminal section; belongs to the TrpC family.</text>
</comment>
<dbReference type="OrthoDB" id="9804217at2"/>
<dbReference type="Pfam" id="PF00218">
    <property type="entry name" value="IGPS"/>
    <property type="match status" value="1"/>
</dbReference>
<gene>
    <name evidence="18" type="primary">trpC</name>
    <name evidence="19" type="synonym">trpCF</name>
    <name evidence="15" type="synonym">trpF</name>
    <name evidence="19" type="ORF">CC99x_004590</name>
    <name evidence="18" type="ORF">CC99x_01627</name>
</gene>
<comment type="pathway">
    <text evidence="3 15">Amino-acid biosynthesis; L-tryptophan biosynthesis; L-tryptophan from chorismate: step 3/5.</text>
</comment>
<evidence type="ECO:0000256" key="13">
    <source>
        <dbReference type="ARBA" id="ARBA00023268"/>
    </source>
</evidence>
<organism evidence="18">
    <name type="scientific">Candidatus Berkiella cookevillensis</name>
    <dbReference type="NCBI Taxonomy" id="437022"/>
    <lineage>
        <taxon>Bacteria</taxon>
        <taxon>Pseudomonadati</taxon>
        <taxon>Pseudomonadota</taxon>
        <taxon>Gammaproteobacteria</taxon>
        <taxon>Candidatus Berkiellales</taxon>
        <taxon>Candidatus Berkiellaceae</taxon>
        <taxon>Candidatus Berkiella</taxon>
    </lineage>
</organism>
<dbReference type="InterPro" id="IPR013785">
    <property type="entry name" value="Aldolase_TIM"/>
</dbReference>
<name>A0A0Q9YCT9_9GAMM</name>
<comment type="catalytic activity">
    <reaction evidence="2">
        <text>1-(2-carboxyphenylamino)-1-deoxy-D-ribulose 5-phosphate + H(+) = (1S,2R)-1-C-(indol-3-yl)glycerol 3-phosphate + CO2 + H2O</text>
        <dbReference type="Rhea" id="RHEA:23476"/>
        <dbReference type="ChEBI" id="CHEBI:15377"/>
        <dbReference type="ChEBI" id="CHEBI:15378"/>
        <dbReference type="ChEBI" id="CHEBI:16526"/>
        <dbReference type="ChEBI" id="CHEBI:58613"/>
        <dbReference type="ChEBI" id="CHEBI:58866"/>
        <dbReference type="EC" id="4.1.1.48"/>
    </reaction>
</comment>
<evidence type="ECO:0000256" key="2">
    <source>
        <dbReference type="ARBA" id="ARBA00001633"/>
    </source>
</evidence>
<evidence type="ECO:0000313" key="20">
    <source>
        <dbReference type="Proteomes" id="UP000051494"/>
    </source>
</evidence>
<evidence type="ECO:0000259" key="16">
    <source>
        <dbReference type="Pfam" id="PF00218"/>
    </source>
</evidence>
<dbReference type="Proteomes" id="UP000051494">
    <property type="component" value="Unassembled WGS sequence"/>
</dbReference>
<keyword evidence="7 15" id="KW-0028">Amino-acid biosynthesis</keyword>
<dbReference type="InterPro" id="IPR001240">
    <property type="entry name" value="PRAI_dom"/>
</dbReference>
<evidence type="ECO:0000256" key="14">
    <source>
        <dbReference type="ARBA" id="ARBA00025592"/>
    </source>
</evidence>
<evidence type="ECO:0000256" key="10">
    <source>
        <dbReference type="ARBA" id="ARBA00023141"/>
    </source>
</evidence>
<evidence type="ECO:0000256" key="11">
    <source>
        <dbReference type="ARBA" id="ARBA00023235"/>
    </source>
</evidence>
<comment type="pathway">
    <text evidence="4">Amino-acid biosynthesis; L-tryptophan biosynthesis; L-tryptophan from chorismate: step 4/5.</text>
</comment>
<evidence type="ECO:0000256" key="15">
    <source>
        <dbReference type="HAMAP-Rule" id="MF_00135"/>
    </source>
</evidence>
<keyword evidence="13" id="KW-0511">Multifunctional enzyme</keyword>
<dbReference type="HAMAP" id="MF_00135">
    <property type="entry name" value="PRAI"/>
    <property type="match status" value="1"/>
</dbReference>
<feature type="domain" description="Indole-3-glycerol phosphate synthase" evidence="16">
    <location>
        <begin position="26"/>
        <end position="249"/>
    </location>
</feature>
<sequence length="452" mass="50937">MLSKIIETQKLINHKNEILYNHAFLKNNVKKSTKPFLKTHNKNKHHYIFECKKSSPSQGEINKNFNLISLIDTYNPFADAISVLTNEPFFEGKLEYLRKAQDHSSLALLCKDFILSKHQVLLARFFGADAILLMLSVLEDEDYIACSDLANQLNMAVLTEVHTEDELIRAIALNAPIIGINQRNLHDLSINKEIIYQLSPLIPKDRMIIAESGICSHEDIIKLKPYVNGFLIGTTLNQTTRPDLKLRELLFGRIKICGLTSQEAAIAAYQQGALYGGLNFISTSKRVINKEQALKIQQSAPLQYVAVFADQTIEYIVDMVNVLSLYIVQLHGHETQAYIDALRKKLPSTCQLWKAINGHQALPKELPFNIDKVIIDSPQDYATGGTNTCFNWEKLRDTAILEHSFIAGGLNVQNIKKAKSYASFGLDVNSGVETVPGIKDKFKLKTLLEQLR</sequence>
<dbReference type="PANTHER" id="PTHR22854:SF2">
    <property type="entry name" value="INDOLE-3-GLYCEROL-PHOSPHATE SYNTHASE"/>
    <property type="match status" value="1"/>
</dbReference>
<dbReference type="EC" id="5.3.1.24" evidence="15"/>
<dbReference type="EMBL" id="LKHV02000001">
    <property type="protein sequence ID" value="MCS5708176.1"/>
    <property type="molecule type" value="Genomic_DNA"/>
</dbReference>
<dbReference type="CDD" id="cd00405">
    <property type="entry name" value="PRAI"/>
    <property type="match status" value="1"/>
</dbReference>
<evidence type="ECO:0000313" key="18">
    <source>
        <dbReference type="EMBL" id="KRG18415.1"/>
    </source>
</evidence>
<reference evidence="19" key="2">
    <citation type="journal article" date="2016" name="Genome Announc.">
        <title>Draft Genome Sequences of Two Novel Amoeba-Resistant Intranuclear Bacteria, 'Candidatus Berkiella cookevillensis' and 'Candidatus Berkiella aquae'.</title>
        <authorList>
            <person name="Mehari Y.T."/>
            <person name="Arivett B.A."/>
            <person name="Farone A.L."/>
            <person name="Gunderson J.H."/>
            <person name="Farone M.B."/>
        </authorList>
    </citation>
    <scope>NUCLEOTIDE SEQUENCE</scope>
    <source>
        <strain evidence="19">CC99</strain>
    </source>
</reference>
<dbReference type="SUPFAM" id="SSF51366">
    <property type="entry name" value="Ribulose-phoshate binding barrel"/>
    <property type="match status" value="2"/>
</dbReference>
<keyword evidence="10 15" id="KW-0057">Aromatic amino acid biosynthesis</keyword>
<comment type="caution">
    <text evidence="18">The sequence shown here is derived from an EMBL/GenBank/DDBJ whole genome shotgun (WGS) entry which is preliminary data.</text>
</comment>
<dbReference type="EMBL" id="LKHV01000007">
    <property type="protein sequence ID" value="KRG18415.1"/>
    <property type="molecule type" value="Genomic_DNA"/>
</dbReference>
<dbReference type="RefSeq" id="WP_057624710.1">
    <property type="nucleotide sequence ID" value="NZ_LKHV02000001.1"/>
</dbReference>
<dbReference type="AlphaFoldDB" id="A0A0Q9YCT9"/>
<dbReference type="CDD" id="cd00331">
    <property type="entry name" value="IGPS"/>
    <property type="match status" value="1"/>
</dbReference>
<evidence type="ECO:0000256" key="12">
    <source>
        <dbReference type="ARBA" id="ARBA00023239"/>
    </source>
</evidence>
<comment type="function">
    <text evidence="14">Bifunctional enzyme that catalyzes two sequential steps of tryptophan biosynthetic pathway. The first reaction is catalyzed by the isomerase, coded by the TrpF domain; the second reaction is catalyzed by the synthase, coded by the TrpC domain.</text>
</comment>
<keyword evidence="9 15" id="KW-0822">Tryptophan biosynthesis</keyword>
<dbReference type="PATRIC" id="fig|1590042.3.peg.1652"/>
<evidence type="ECO:0000259" key="17">
    <source>
        <dbReference type="Pfam" id="PF00697"/>
    </source>
</evidence>
<keyword evidence="8" id="KW-0210">Decarboxylase</keyword>
<evidence type="ECO:0000313" key="19">
    <source>
        <dbReference type="EMBL" id="MCS5708176.1"/>
    </source>
</evidence>